<dbReference type="AlphaFoldDB" id="A0A3P6T6W1"/>
<sequence length="136" mass="15373">MASYKFRDWKPIYRNCYLWRLVYSRNRTSPTTPRPPSLLSLGVQRVFLWRNSSNVCLRSRAHKLSAGSKYSTEWQLLKMFDTKSNARAANANQSSACDTSVPAVPVTTSVRTVSGRASQPTRTQTVMMSRSTPPPL</sequence>
<gene>
    <name evidence="2" type="ORF">DILT_LOCUS3507</name>
</gene>
<keyword evidence="3" id="KW-1185">Reference proteome</keyword>
<proteinExistence type="predicted"/>
<evidence type="ECO:0000313" key="3">
    <source>
        <dbReference type="Proteomes" id="UP000281553"/>
    </source>
</evidence>
<organism evidence="2 3">
    <name type="scientific">Dibothriocephalus latus</name>
    <name type="common">Fish tapeworm</name>
    <name type="synonym">Diphyllobothrium latum</name>
    <dbReference type="NCBI Taxonomy" id="60516"/>
    <lineage>
        <taxon>Eukaryota</taxon>
        <taxon>Metazoa</taxon>
        <taxon>Spiralia</taxon>
        <taxon>Lophotrochozoa</taxon>
        <taxon>Platyhelminthes</taxon>
        <taxon>Cestoda</taxon>
        <taxon>Eucestoda</taxon>
        <taxon>Diphyllobothriidea</taxon>
        <taxon>Diphyllobothriidae</taxon>
        <taxon>Dibothriocephalus</taxon>
    </lineage>
</organism>
<feature type="compositionally biased region" description="Polar residues" evidence="1">
    <location>
        <begin position="119"/>
        <end position="136"/>
    </location>
</feature>
<dbReference type="Proteomes" id="UP000281553">
    <property type="component" value="Unassembled WGS sequence"/>
</dbReference>
<reference evidence="2 3" key="1">
    <citation type="submission" date="2018-11" db="EMBL/GenBank/DDBJ databases">
        <authorList>
            <consortium name="Pathogen Informatics"/>
        </authorList>
    </citation>
    <scope>NUCLEOTIDE SEQUENCE [LARGE SCALE GENOMIC DNA]</scope>
</reference>
<protein>
    <submittedName>
        <fullName evidence="2">Uncharacterized protein</fullName>
    </submittedName>
</protein>
<evidence type="ECO:0000256" key="1">
    <source>
        <dbReference type="SAM" id="MobiDB-lite"/>
    </source>
</evidence>
<feature type="region of interest" description="Disordered" evidence="1">
    <location>
        <begin position="113"/>
        <end position="136"/>
    </location>
</feature>
<dbReference type="EMBL" id="UYRU01043771">
    <property type="protein sequence ID" value="VDK83782.1"/>
    <property type="molecule type" value="Genomic_DNA"/>
</dbReference>
<name>A0A3P6T6W1_DIBLA</name>
<evidence type="ECO:0000313" key="2">
    <source>
        <dbReference type="EMBL" id="VDK83782.1"/>
    </source>
</evidence>
<accession>A0A3P6T6W1</accession>